<evidence type="ECO:0000256" key="3">
    <source>
        <dbReference type="ARBA" id="ARBA00022679"/>
    </source>
</evidence>
<feature type="transmembrane region" description="Helical" evidence="10">
    <location>
        <begin position="252"/>
        <end position="273"/>
    </location>
</feature>
<evidence type="ECO:0000256" key="6">
    <source>
        <dbReference type="ARBA" id="ARBA00023098"/>
    </source>
</evidence>
<keyword evidence="13" id="KW-1185">Reference proteome</keyword>
<dbReference type="EMBL" id="RDQH01000337">
    <property type="protein sequence ID" value="RXH82776.1"/>
    <property type="molecule type" value="Genomic_DNA"/>
</dbReference>
<accession>A0A498IHB0</accession>
<keyword evidence="3" id="KW-0808">Transferase</keyword>
<evidence type="ECO:0000256" key="4">
    <source>
        <dbReference type="ARBA" id="ARBA00022692"/>
    </source>
</evidence>
<dbReference type="Pfam" id="PF13813">
    <property type="entry name" value="MBOAT_2"/>
    <property type="match status" value="1"/>
</dbReference>
<dbReference type="PANTHER" id="PTHR31595">
    <property type="entry name" value="LONG-CHAIN-ALCOHOL O-FATTY-ACYLTRANSFERASE 3-RELATED"/>
    <property type="match status" value="1"/>
</dbReference>
<feature type="transmembrane region" description="Helical" evidence="10">
    <location>
        <begin position="141"/>
        <end position="158"/>
    </location>
</feature>
<feature type="compositionally biased region" description="Low complexity" evidence="9">
    <location>
        <begin position="109"/>
        <end position="118"/>
    </location>
</feature>
<comment type="caution">
    <text evidence="12">The sequence shown here is derived from an EMBL/GenBank/DDBJ whole genome shotgun (WGS) entry which is preliminary data.</text>
</comment>
<feature type="transmembrane region" description="Helical" evidence="10">
    <location>
        <begin position="6"/>
        <end position="26"/>
    </location>
</feature>
<dbReference type="GO" id="GO:0016020">
    <property type="term" value="C:membrane"/>
    <property type="evidence" value="ECO:0007669"/>
    <property type="project" value="UniProtKB-SubCell"/>
</dbReference>
<evidence type="ECO:0000313" key="12">
    <source>
        <dbReference type="EMBL" id="RXH82776.1"/>
    </source>
</evidence>
<evidence type="ECO:0000256" key="10">
    <source>
        <dbReference type="SAM" id="Phobius"/>
    </source>
</evidence>
<feature type="transmembrane region" description="Helical" evidence="10">
    <location>
        <begin position="164"/>
        <end position="188"/>
    </location>
</feature>
<gene>
    <name evidence="12" type="ORF">DVH24_003274</name>
</gene>
<dbReference type="InterPro" id="IPR017088">
    <property type="entry name" value="Wax_synthase_Magnoliopsida"/>
</dbReference>
<feature type="domain" description="Wax synthase" evidence="11">
    <location>
        <begin position="201"/>
        <end position="287"/>
    </location>
</feature>
<feature type="transmembrane region" description="Helical" evidence="10">
    <location>
        <begin position="33"/>
        <end position="52"/>
    </location>
</feature>
<dbReference type="InterPro" id="IPR032805">
    <property type="entry name" value="Wax_synthase_dom"/>
</dbReference>
<feature type="region of interest" description="Disordered" evidence="9">
    <location>
        <begin position="109"/>
        <end position="132"/>
    </location>
</feature>
<organism evidence="12 13">
    <name type="scientific">Malus domestica</name>
    <name type="common">Apple</name>
    <name type="synonym">Pyrus malus</name>
    <dbReference type="NCBI Taxonomy" id="3750"/>
    <lineage>
        <taxon>Eukaryota</taxon>
        <taxon>Viridiplantae</taxon>
        <taxon>Streptophyta</taxon>
        <taxon>Embryophyta</taxon>
        <taxon>Tracheophyta</taxon>
        <taxon>Spermatophyta</taxon>
        <taxon>Magnoliopsida</taxon>
        <taxon>eudicotyledons</taxon>
        <taxon>Gunneridae</taxon>
        <taxon>Pentapetalae</taxon>
        <taxon>rosids</taxon>
        <taxon>fabids</taxon>
        <taxon>Rosales</taxon>
        <taxon>Rosaceae</taxon>
        <taxon>Amygdaloideae</taxon>
        <taxon>Maleae</taxon>
        <taxon>Malus</taxon>
    </lineage>
</organism>
<feature type="transmembrane region" description="Helical" evidence="10">
    <location>
        <begin position="58"/>
        <end position="76"/>
    </location>
</feature>
<name>A0A498IHB0_MALDO</name>
<dbReference type="Proteomes" id="UP000290289">
    <property type="component" value="Chromosome 11"/>
</dbReference>
<evidence type="ECO:0000259" key="11">
    <source>
        <dbReference type="Pfam" id="PF13813"/>
    </source>
</evidence>
<evidence type="ECO:0000256" key="7">
    <source>
        <dbReference type="ARBA" id="ARBA00023136"/>
    </source>
</evidence>
<dbReference type="PIRSF" id="PIRSF037006">
    <property type="entry name" value="Wax_synthase"/>
    <property type="match status" value="1"/>
</dbReference>
<dbReference type="AlphaFoldDB" id="A0A498IHB0"/>
<feature type="transmembrane region" description="Helical" evidence="10">
    <location>
        <begin position="311"/>
        <end position="331"/>
    </location>
</feature>
<keyword evidence="4 10" id="KW-0812">Transmembrane</keyword>
<keyword evidence="5 10" id="KW-1133">Transmembrane helix</keyword>
<protein>
    <recommendedName>
        <fullName evidence="11">Wax synthase domain-containing protein</fullName>
    </recommendedName>
</protein>
<comment type="similarity">
    <text evidence="2">Belongs to the wax synthase family.</text>
</comment>
<keyword evidence="6" id="KW-0443">Lipid metabolism</keyword>
<comment type="subcellular location">
    <subcellularLocation>
        <location evidence="1">Membrane</location>
        <topology evidence="1">Multi-pass membrane protein</topology>
    </subcellularLocation>
</comment>
<feature type="transmembrane region" description="Helical" evidence="10">
    <location>
        <begin position="279"/>
        <end position="299"/>
    </location>
</feature>
<evidence type="ECO:0000256" key="1">
    <source>
        <dbReference type="ARBA" id="ARBA00004141"/>
    </source>
</evidence>
<evidence type="ECO:0000256" key="5">
    <source>
        <dbReference type="ARBA" id="ARBA00022989"/>
    </source>
</evidence>
<dbReference type="STRING" id="3750.A0A498IHB0"/>
<evidence type="ECO:0000313" key="13">
    <source>
        <dbReference type="Proteomes" id="UP000290289"/>
    </source>
</evidence>
<keyword evidence="7 10" id="KW-0472">Membrane</keyword>
<reference evidence="12 13" key="1">
    <citation type="submission" date="2018-10" db="EMBL/GenBank/DDBJ databases">
        <title>A high-quality apple genome assembly.</title>
        <authorList>
            <person name="Hu J."/>
        </authorList>
    </citation>
    <scope>NUCLEOTIDE SEQUENCE [LARGE SCALE GENOMIC DNA]</scope>
    <source>
        <strain evidence="13">cv. HFTH1</strain>
        <tissue evidence="12">Young leaf</tissue>
    </source>
</reference>
<evidence type="ECO:0000256" key="9">
    <source>
        <dbReference type="SAM" id="MobiDB-lite"/>
    </source>
</evidence>
<evidence type="ECO:0000256" key="2">
    <source>
        <dbReference type="ARBA" id="ARBA00007282"/>
    </source>
</evidence>
<dbReference type="GO" id="GO:0006629">
    <property type="term" value="P:lipid metabolic process"/>
    <property type="evidence" value="ECO:0007669"/>
    <property type="project" value="UniProtKB-KW"/>
</dbReference>
<dbReference type="GO" id="GO:0008374">
    <property type="term" value="F:O-acyltransferase activity"/>
    <property type="evidence" value="ECO:0007669"/>
    <property type="project" value="InterPro"/>
</dbReference>
<sequence>MEGEIYNFIKVCFLANISLCYCFYISSRIPKGILRLLSLLPILYLFILLPLNLHSFHLGGPTTFLLVWLATFKLLLFSFDHGPLSSPPPLPLFQFISLAILPIKIKQNPPQKSPSNQNPDHKIPPNATKSDNTSYPIGKKSILFAVKALLLALVVGSYDYRQHLHPYVILALYCCHLYLGLEILLPLFATPARAVFGFELEPHSNEPYLSTSLQDFWGRRWNLMVTKILRPTTYYPVRNVFTRVVGPRLARFLAMISTFVVSGLMHEVIYYYLARVPPTWEVTWFFVLHGVCVAIEVEVKKAVANRWRLKPVVSWPLTLLFLAVTANWLFFPQLLRNGVDVKAINEYPVMVDFVKSHLPLNFYWWKS</sequence>
<keyword evidence="8" id="KW-0012">Acyltransferase</keyword>
<dbReference type="PANTHER" id="PTHR31595:SF70">
    <property type="entry name" value="LONG-CHAIN-ALCOHOL O-FATTY-ACYLTRANSFERASE 3-RELATED"/>
    <property type="match status" value="1"/>
</dbReference>
<dbReference type="InterPro" id="IPR044851">
    <property type="entry name" value="Wax_synthase"/>
</dbReference>
<evidence type="ECO:0000256" key="8">
    <source>
        <dbReference type="ARBA" id="ARBA00023315"/>
    </source>
</evidence>
<proteinExistence type="inferred from homology"/>